<evidence type="ECO:0000256" key="1">
    <source>
        <dbReference type="SAM" id="MobiDB-lite"/>
    </source>
</evidence>
<feature type="compositionally biased region" description="Polar residues" evidence="1">
    <location>
        <begin position="265"/>
        <end position="281"/>
    </location>
</feature>
<accession>A0ABV7TFL5</accession>
<gene>
    <name evidence="3" type="ORF">ACFORG_11615</name>
</gene>
<comment type="caution">
    <text evidence="3">The sequence shown here is derived from an EMBL/GenBank/DDBJ whole genome shotgun (WGS) entry which is preliminary data.</text>
</comment>
<dbReference type="InterPro" id="IPR036365">
    <property type="entry name" value="PGBD-like_sf"/>
</dbReference>
<evidence type="ECO:0000313" key="4">
    <source>
        <dbReference type="Proteomes" id="UP001595629"/>
    </source>
</evidence>
<dbReference type="InterPro" id="IPR002477">
    <property type="entry name" value="Peptidoglycan-bd-like"/>
</dbReference>
<dbReference type="Proteomes" id="UP001595629">
    <property type="component" value="Unassembled WGS sequence"/>
</dbReference>
<dbReference type="RefSeq" id="WP_386735634.1">
    <property type="nucleotide sequence ID" value="NZ_JBHRXI010000010.1"/>
</dbReference>
<feature type="compositionally biased region" description="Low complexity" evidence="1">
    <location>
        <begin position="214"/>
        <end position="234"/>
    </location>
</feature>
<keyword evidence="4" id="KW-1185">Reference proteome</keyword>
<dbReference type="Pfam" id="PF01471">
    <property type="entry name" value="PG_binding_1"/>
    <property type="match status" value="1"/>
</dbReference>
<dbReference type="Gene3D" id="1.10.101.10">
    <property type="entry name" value="PGBD-like superfamily/PGBD"/>
    <property type="match status" value="1"/>
</dbReference>
<name>A0ABV7TFL5_9RHOB</name>
<evidence type="ECO:0000259" key="2">
    <source>
        <dbReference type="Pfam" id="PF01471"/>
    </source>
</evidence>
<dbReference type="InterPro" id="IPR036366">
    <property type="entry name" value="PGBDSf"/>
</dbReference>
<reference evidence="4" key="1">
    <citation type="journal article" date="2019" name="Int. J. Syst. Evol. Microbiol.">
        <title>The Global Catalogue of Microorganisms (GCM) 10K type strain sequencing project: providing services to taxonomists for standard genome sequencing and annotation.</title>
        <authorList>
            <consortium name="The Broad Institute Genomics Platform"/>
            <consortium name="The Broad Institute Genome Sequencing Center for Infectious Disease"/>
            <person name="Wu L."/>
            <person name="Ma J."/>
        </authorList>
    </citation>
    <scope>NUCLEOTIDE SEQUENCE [LARGE SCALE GENOMIC DNA]</scope>
    <source>
        <strain evidence="4">KCTC 42911</strain>
    </source>
</reference>
<proteinExistence type="predicted"/>
<dbReference type="EMBL" id="JBHRXI010000010">
    <property type="protein sequence ID" value="MFC3614412.1"/>
    <property type="molecule type" value="Genomic_DNA"/>
</dbReference>
<evidence type="ECO:0000313" key="3">
    <source>
        <dbReference type="EMBL" id="MFC3614412.1"/>
    </source>
</evidence>
<sequence>MARPPGWRPPHSRPPGWRPPYYPPPYARPPHHYWGDYYYSPNWGWFFTAALAGSTLAFVADLPSEGDCEPVQSEGETLYNCDGVLYRSTYYQDETVYEILSDPEQAQTVAEPTSVVGLTLTEPLTRGAVVRDLQNRLTGAGYSVGSVDGVFGQDTANALAWFQYDNGFEATGVVDVATAEALGFRPPGTTQPAAASVDAVEDAQSGAEEASSDPEATPAQPAEPEAEGQAPAPANGDAVPRADGDPVAPQSEDGAAAPAPAPASDAQTGTPEDQPSATGGQAANEKAPPADGDRVPPTDDTDATE</sequence>
<feature type="domain" description="Peptidoglycan binding-like" evidence="2">
    <location>
        <begin position="127"/>
        <end position="182"/>
    </location>
</feature>
<feature type="region of interest" description="Disordered" evidence="1">
    <location>
        <begin position="185"/>
        <end position="305"/>
    </location>
</feature>
<protein>
    <submittedName>
        <fullName evidence="3">Peptidoglycan-binding protein</fullName>
    </submittedName>
</protein>
<dbReference type="SUPFAM" id="SSF47090">
    <property type="entry name" value="PGBD-like"/>
    <property type="match status" value="1"/>
</dbReference>
<organism evidence="3 4">
    <name type="scientific">Lutimaribacter marinistellae</name>
    <dbReference type="NCBI Taxonomy" id="1820329"/>
    <lineage>
        <taxon>Bacteria</taxon>
        <taxon>Pseudomonadati</taxon>
        <taxon>Pseudomonadota</taxon>
        <taxon>Alphaproteobacteria</taxon>
        <taxon>Rhodobacterales</taxon>
        <taxon>Roseobacteraceae</taxon>
        <taxon>Lutimaribacter</taxon>
    </lineage>
</organism>